<protein>
    <submittedName>
        <fullName evidence="1">Uncharacterized protein</fullName>
    </submittedName>
</protein>
<dbReference type="AlphaFoldDB" id="A0A1G7SL64"/>
<gene>
    <name evidence="1" type="ORF">SAMN04488121_103917</name>
</gene>
<reference evidence="1 2" key="1">
    <citation type="submission" date="2016-10" db="EMBL/GenBank/DDBJ databases">
        <authorList>
            <person name="de Groot N.N."/>
        </authorList>
    </citation>
    <scope>NUCLEOTIDE SEQUENCE [LARGE SCALE GENOMIC DNA]</scope>
    <source>
        <strain evidence="1 2">DSM 527</strain>
    </source>
</reference>
<sequence>MSFTIPSQLSENQIEADVASYLGCITPFWSDRYRLISVDEQATGADKLFDRFFPIYLQFKVSQGLNPDARILPRFLRQSLSGIISFRQQNLLAGNPILYFPLRKKAATAQDFQHNILCRLHNPPHQFGLYVAPLTLSLSEYEAALNVKWFRRWWPEDPFMLKEIEIYDPAVSRNLKIGYNPFLRHHISIPPHTTVNTEKHHYSFSQSGGDVAWHGGEVLNEDFRLSSQWLRILNDVYYRDIPGFSPERFYMFINDFVAEDAGMGSYQPYINDDDFWGTVISFARRLKVQYGIKMMILYRK</sequence>
<evidence type="ECO:0000313" key="2">
    <source>
        <dbReference type="Proteomes" id="UP000199045"/>
    </source>
</evidence>
<organism evidence="1 2">
    <name type="scientific">Chitinophaga filiformis</name>
    <name type="common">Myxococcus filiformis</name>
    <name type="synonym">Flexibacter filiformis</name>
    <dbReference type="NCBI Taxonomy" id="104663"/>
    <lineage>
        <taxon>Bacteria</taxon>
        <taxon>Pseudomonadati</taxon>
        <taxon>Bacteroidota</taxon>
        <taxon>Chitinophagia</taxon>
        <taxon>Chitinophagales</taxon>
        <taxon>Chitinophagaceae</taxon>
        <taxon>Chitinophaga</taxon>
    </lineage>
</organism>
<accession>A0A1G7SL64</accession>
<dbReference type="OrthoDB" id="1491455at2"/>
<evidence type="ECO:0000313" key="1">
    <source>
        <dbReference type="EMBL" id="SDG23718.1"/>
    </source>
</evidence>
<dbReference type="RefSeq" id="WP_089833824.1">
    <property type="nucleotide sequence ID" value="NZ_FNBN01000003.1"/>
</dbReference>
<dbReference type="Proteomes" id="UP000199045">
    <property type="component" value="Unassembled WGS sequence"/>
</dbReference>
<name>A0A1G7SL64_CHIFI</name>
<dbReference type="EMBL" id="FNBN01000003">
    <property type="protein sequence ID" value="SDG23718.1"/>
    <property type="molecule type" value="Genomic_DNA"/>
</dbReference>
<proteinExistence type="predicted"/>